<dbReference type="SUPFAM" id="SSF101386">
    <property type="entry name" value="all-alpha NTP pyrophosphatases"/>
    <property type="match status" value="1"/>
</dbReference>
<reference evidence="1" key="1">
    <citation type="submission" date="2017-09" db="EMBL/GenBank/DDBJ databases">
        <authorList>
            <person name="Campbell M.A."/>
            <person name="Lukasik P."/>
            <person name="Simon C."/>
            <person name="McCutcheon J.P."/>
        </authorList>
    </citation>
    <scope>NUCLEOTIDE SEQUENCE [LARGE SCALE GENOMIC DNA]</scope>
    <source>
        <strain evidence="1">MAGCAS</strain>
    </source>
</reference>
<proteinExistence type="predicted"/>
<comment type="caution">
    <text evidence="1">The sequence shown here is derived from an EMBL/GenBank/DDBJ whole genome shotgun (WGS) entry which is preliminary data.</text>
</comment>
<protein>
    <submittedName>
        <fullName evidence="1">Phosphoribosyl-ATP pyrophosphatase</fullName>
    </submittedName>
</protein>
<accession>A0ABX4MEM3</accession>
<name>A0ABX4MEM3_9HYPH</name>
<organism evidence="1 2">
    <name type="scientific">Candidatus Hodgkinia cicadicola</name>
    <dbReference type="NCBI Taxonomy" id="573658"/>
    <lineage>
        <taxon>Bacteria</taxon>
        <taxon>Pseudomonadati</taxon>
        <taxon>Pseudomonadota</taxon>
        <taxon>Alphaproteobacteria</taxon>
        <taxon>Hyphomicrobiales</taxon>
        <taxon>Candidatus Hodgkinia</taxon>
    </lineage>
</organism>
<evidence type="ECO:0000313" key="2">
    <source>
        <dbReference type="Proteomes" id="UP000229707"/>
    </source>
</evidence>
<gene>
    <name evidence="1" type="primary">hisE</name>
    <name evidence="1" type="ORF">MAGCAS_237</name>
</gene>
<sequence length="222" mass="26140">MIKILLPSLMDNMFGGRRRYWRSYDYVGLYSLIDLVCFKAQTISDQNSWITRLIAARPKVIFKRIKEEQVELTLAVNFQVNHVVIIESIDLMLRVIILARSIGLNINKVARLINYWNIVALTQRFNKWSNVLRSNRSNYNINYRLSMNKFRSNKLDNITLSKLNNSISNLFIVVTKLGISSYRYNNILIDLFYNILYNIITLICNRNIKYSLMIDEIIDKIA</sequence>
<dbReference type="EMBL" id="NXGL01000073">
    <property type="protein sequence ID" value="PIM94877.1"/>
    <property type="molecule type" value="Genomic_DNA"/>
</dbReference>
<evidence type="ECO:0000313" key="1">
    <source>
        <dbReference type="EMBL" id="PIM94877.1"/>
    </source>
</evidence>
<dbReference type="Proteomes" id="UP000229707">
    <property type="component" value="Unassembled WGS sequence"/>
</dbReference>
<dbReference type="Gene3D" id="1.10.287.1080">
    <property type="entry name" value="MazG-like"/>
    <property type="match status" value="1"/>
</dbReference>
<keyword evidence="2" id="KW-1185">Reference proteome</keyword>